<sequence length="336" mass="36602">MKICVTGGGGFLGRYIVEQLLAKGHSLRAFCRGEYPELDALGVEVFRGDLRDASAVRQACQGVDAVFHVAAVPGIWGKWETYHSINSVGTENVIEACRASGVPKLIYTSSPSVVYDGQPHLNGDESLSYPESYLCHYPHSKALGEKAVLAANSETFSTVALRPHLIWGPRDNHLIPRLIDRAMAGRLVRVGDGTNVVSMAYVENAAAAHVQAFESLSPASSCAGKAYFINEPEPILLWKWVDDLLALGGLPPVQRNISPGFARTVGRALEGVYTLFRINSEPPMTRFLASQLSQSHSYSIDNAKNDFGYNPAISYDEGMERLRPEVEAYVASKKSS</sequence>
<name>A0A517QHQ8_9PLAN</name>
<protein>
    <submittedName>
        <fullName evidence="4">3 beta-hydroxysteroid dehydrogenase/Delta 5--&gt;4-isomerase</fullName>
    </submittedName>
</protein>
<keyword evidence="5" id="KW-1185">Reference proteome</keyword>
<dbReference type="InterPro" id="IPR050177">
    <property type="entry name" value="Lipid_A_modif_metabolic_enz"/>
</dbReference>
<keyword evidence="4" id="KW-0413">Isomerase</keyword>
<dbReference type="GO" id="GO:0016616">
    <property type="term" value="F:oxidoreductase activity, acting on the CH-OH group of donors, NAD or NADP as acceptor"/>
    <property type="evidence" value="ECO:0007669"/>
    <property type="project" value="InterPro"/>
</dbReference>
<proteinExistence type="inferred from homology"/>
<dbReference type="PANTHER" id="PTHR43245">
    <property type="entry name" value="BIFUNCTIONAL POLYMYXIN RESISTANCE PROTEIN ARNA"/>
    <property type="match status" value="1"/>
</dbReference>
<dbReference type="SUPFAM" id="SSF51735">
    <property type="entry name" value="NAD(P)-binding Rossmann-fold domains"/>
    <property type="match status" value="1"/>
</dbReference>
<evidence type="ECO:0000313" key="5">
    <source>
        <dbReference type="Proteomes" id="UP000315724"/>
    </source>
</evidence>
<dbReference type="InterPro" id="IPR036291">
    <property type="entry name" value="NAD(P)-bd_dom_sf"/>
</dbReference>
<feature type="domain" description="3-beta hydroxysteroid dehydrogenase/isomerase" evidence="3">
    <location>
        <begin position="5"/>
        <end position="245"/>
    </location>
</feature>
<evidence type="ECO:0000256" key="2">
    <source>
        <dbReference type="ARBA" id="ARBA00023002"/>
    </source>
</evidence>
<reference evidence="4 5" key="1">
    <citation type="submission" date="2019-02" db="EMBL/GenBank/DDBJ databases">
        <title>Deep-cultivation of Planctomycetes and their phenomic and genomic characterization uncovers novel biology.</title>
        <authorList>
            <person name="Wiegand S."/>
            <person name="Jogler M."/>
            <person name="Boedeker C."/>
            <person name="Pinto D."/>
            <person name="Vollmers J."/>
            <person name="Rivas-Marin E."/>
            <person name="Kohn T."/>
            <person name="Peeters S.H."/>
            <person name="Heuer A."/>
            <person name="Rast P."/>
            <person name="Oberbeckmann S."/>
            <person name="Bunk B."/>
            <person name="Jeske O."/>
            <person name="Meyerdierks A."/>
            <person name="Storesund J.E."/>
            <person name="Kallscheuer N."/>
            <person name="Luecker S."/>
            <person name="Lage O.M."/>
            <person name="Pohl T."/>
            <person name="Merkel B.J."/>
            <person name="Hornburger P."/>
            <person name="Mueller R.-W."/>
            <person name="Bruemmer F."/>
            <person name="Labrenz M."/>
            <person name="Spormann A.M."/>
            <person name="Op den Camp H."/>
            <person name="Overmann J."/>
            <person name="Amann R."/>
            <person name="Jetten M.S.M."/>
            <person name="Mascher T."/>
            <person name="Medema M.H."/>
            <person name="Devos D.P."/>
            <person name="Kaster A.-K."/>
            <person name="Ovreas L."/>
            <person name="Rohde M."/>
            <person name="Galperin M.Y."/>
            <person name="Jogler C."/>
        </authorList>
    </citation>
    <scope>NUCLEOTIDE SEQUENCE [LARGE SCALE GENOMIC DNA]</scope>
    <source>
        <strain evidence="4 5">Mal48</strain>
    </source>
</reference>
<dbReference type="GO" id="GO:0016853">
    <property type="term" value="F:isomerase activity"/>
    <property type="evidence" value="ECO:0007669"/>
    <property type="project" value="UniProtKB-KW"/>
</dbReference>
<organism evidence="4 5">
    <name type="scientific">Thalassoglobus polymorphus</name>
    <dbReference type="NCBI Taxonomy" id="2527994"/>
    <lineage>
        <taxon>Bacteria</taxon>
        <taxon>Pseudomonadati</taxon>
        <taxon>Planctomycetota</taxon>
        <taxon>Planctomycetia</taxon>
        <taxon>Planctomycetales</taxon>
        <taxon>Planctomycetaceae</taxon>
        <taxon>Thalassoglobus</taxon>
    </lineage>
</organism>
<dbReference type="PANTHER" id="PTHR43245:SF51">
    <property type="entry name" value="SHORT CHAIN DEHYDROGENASE_REDUCTASE FAMILY 42E, MEMBER 2"/>
    <property type="match status" value="1"/>
</dbReference>
<evidence type="ECO:0000259" key="3">
    <source>
        <dbReference type="Pfam" id="PF01073"/>
    </source>
</evidence>
<dbReference type="EMBL" id="CP036267">
    <property type="protein sequence ID" value="QDT31161.1"/>
    <property type="molecule type" value="Genomic_DNA"/>
</dbReference>
<dbReference type="Pfam" id="PF01073">
    <property type="entry name" value="3Beta_HSD"/>
    <property type="match status" value="1"/>
</dbReference>
<accession>A0A517QHQ8</accession>
<dbReference type="OrthoDB" id="9811743at2"/>
<evidence type="ECO:0000313" key="4">
    <source>
        <dbReference type="EMBL" id="QDT31161.1"/>
    </source>
</evidence>
<evidence type="ECO:0000256" key="1">
    <source>
        <dbReference type="ARBA" id="ARBA00009219"/>
    </source>
</evidence>
<gene>
    <name evidence="4" type="ORF">Mal48_03930</name>
</gene>
<dbReference type="KEGG" id="tpol:Mal48_03930"/>
<dbReference type="RefSeq" id="WP_145195536.1">
    <property type="nucleotide sequence ID" value="NZ_CP036267.1"/>
</dbReference>
<comment type="similarity">
    <text evidence="1">Belongs to the 3-beta-HSD family.</text>
</comment>
<dbReference type="InterPro" id="IPR002225">
    <property type="entry name" value="3Beta_OHSteriod_DH/Estase"/>
</dbReference>
<dbReference type="GO" id="GO:0006694">
    <property type="term" value="P:steroid biosynthetic process"/>
    <property type="evidence" value="ECO:0007669"/>
    <property type="project" value="InterPro"/>
</dbReference>
<dbReference type="Proteomes" id="UP000315724">
    <property type="component" value="Chromosome"/>
</dbReference>
<dbReference type="AlphaFoldDB" id="A0A517QHQ8"/>
<keyword evidence="2" id="KW-0560">Oxidoreductase</keyword>
<dbReference type="Gene3D" id="3.40.50.720">
    <property type="entry name" value="NAD(P)-binding Rossmann-like Domain"/>
    <property type="match status" value="1"/>
</dbReference>